<accession>A0A2T2NW62</accession>
<organism evidence="4 5">
    <name type="scientific">Corynespora cassiicola Philippines</name>
    <dbReference type="NCBI Taxonomy" id="1448308"/>
    <lineage>
        <taxon>Eukaryota</taxon>
        <taxon>Fungi</taxon>
        <taxon>Dikarya</taxon>
        <taxon>Ascomycota</taxon>
        <taxon>Pezizomycotina</taxon>
        <taxon>Dothideomycetes</taxon>
        <taxon>Pleosporomycetidae</taxon>
        <taxon>Pleosporales</taxon>
        <taxon>Corynesporascaceae</taxon>
        <taxon>Corynespora</taxon>
    </lineage>
</organism>
<dbReference type="Proteomes" id="UP000240883">
    <property type="component" value="Unassembled WGS sequence"/>
</dbReference>
<dbReference type="PANTHER" id="PTHR38794:SF1">
    <property type="entry name" value="INTEGRAL MEMBRANE PROTEIN"/>
    <property type="match status" value="1"/>
</dbReference>
<keyword evidence="2" id="KW-0812">Transmembrane</keyword>
<feature type="domain" description="Rhodopsin" evidence="3">
    <location>
        <begin position="43"/>
        <end position="277"/>
    </location>
</feature>
<feature type="transmembrane region" description="Helical" evidence="2">
    <location>
        <begin position="107"/>
        <end position="129"/>
    </location>
</feature>
<dbReference type="InterPro" id="IPR049326">
    <property type="entry name" value="Rhodopsin_dom_fungi"/>
</dbReference>
<feature type="region of interest" description="Disordered" evidence="1">
    <location>
        <begin position="290"/>
        <end position="330"/>
    </location>
</feature>
<gene>
    <name evidence="4" type="ORF">BS50DRAFT_664532</name>
</gene>
<evidence type="ECO:0000256" key="1">
    <source>
        <dbReference type="SAM" id="MobiDB-lite"/>
    </source>
</evidence>
<dbReference type="STRING" id="1448308.A0A2T2NW62"/>
<feature type="compositionally biased region" description="Basic and acidic residues" evidence="1">
    <location>
        <begin position="320"/>
        <end position="330"/>
    </location>
</feature>
<feature type="region of interest" description="Disordered" evidence="1">
    <location>
        <begin position="413"/>
        <end position="432"/>
    </location>
</feature>
<keyword evidence="5" id="KW-1185">Reference proteome</keyword>
<evidence type="ECO:0000259" key="3">
    <source>
        <dbReference type="Pfam" id="PF20684"/>
    </source>
</evidence>
<keyword evidence="2" id="KW-0472">Membrane</keyword>
<dbReference type="Pfam" id="PF20684">
    <property type="entry name" value="Fung_rhodopsin"/>
    <property type="match status" value="1"/>
</dbReference>
<protein>
    <recommendedName>
        <fullName evidence="3">Rhodopsin domain-containing protein</fullName>
    </recommendedName>
</protein>
<keyword evidence="2" id="KW-1133">Transmembrane helix</keyword>
<feature type="region of interest" description="Disordered" evidence="1">
    <location>
        <begin position="347"/>
        <end position="366"/>
    </location>
</feature>
<feature type="transmembrane region" description="Helical" evidence="2">
    <location>
        <begin position="24"/>
        <end position="46"/>
    </location>
</feature>
<feature type="compositionally biased region" description="Basic and acidic residues" evidence="1">
    <location>
        <begin position="414"/>
        <end position="432"/>
    </location>
</feature>
<feature type="compositionally biased region" description="Polar residues" evidence="1">
    <location>
        <begin position="295"/>
        <end position="305"/>
    </location>
</feature>
<dbReference type="PANTHER" id="PTHR38794">
    <property type="entry name" value="INTEGRAL MEMBRANE PROTEIN"/>
    <property type="match status" value="1"/>
</dbReference>
<evidence type="ECO:0000313" key="5">
    <source>
        <dbReference type="Proteomes" id="UP000240883"/>
    </source>
</evidence>
<evidence type="ECO:0000313" key="4">
    <source>
        <dbReference type="EMBL" id="PSN69516.1"/>
    </source>
</evidence>
<dbReference type="OrthoDB" id="3918601at2759"/>
<sequence length="432" mass="47494">MTLNVLPLKVVARQPGSEANLGPYINVVTWTLLTTSALAVMTRIVTKKAMGRKIDIDDAFIIGALATSIGSGIACSIQSSNGLGKDIRYLNESHIIAFQKSEYASKLLYLATLTLAKLSIISLLMILTASDLHRKLGITIAVFIALWGFISEFVAAFQCECHTPWEIIGPNRKRYDLVAFWKTMCVVNMLTDLALIMFPVHIMLTLQMNSRKKVTIITFFGARSLDIVATAIQLAYTPGFASPNPTRDLWKWSLMTQVIQCITILTSCIPYLRPLLESIPSGMYGADELRRRGTSSDSYGRSRSGASYKLTSTNGTSTKNDSKSKSSRKLQNERCLKRYLLPMLSEDVGPTTHANSASGLPGGPRRTDGVIGVEITAETGFKSSDGKWESESTGSLAKIVKTTVVSAEWEELDVSDRRESRETGDEIEVLRD</sequence>
<feature type="transmembrane region" description="Helical" evidence="2">
    <location>
        <begin position="178"/>
        <end position="204"/>
    </location>
</feature>
<evidence type="ECO:0000256" key="2">
    <source>
        <dbReference type="SAM" id="Phobius"/>
    </source>
</evidence>
<dbReference type="EMBL" id="KZ678133">
    <property type="protein sequence ID" value="PSN69516.1"/>
    <property type="molecule type" value="Genomic_DNA"/>
</dbReference>
<reference evidence="4 5" key="1">
    <citation type="journal article" date="2018" name="Front. Microbiol.">
        <title>Genome-Wide Analysis of Corynespora cassiicola Leaf Fall Disease Putative Effectors.</title>
        <authorList>
            <person name="Lopez D."/>
            <person name="Ribeiro S."/>
            <person name="Label P."/>
            <person name="Fumanal B."/>
            <person name="Venisse J.S."/>
            <person name="Kohler A."/>
            <person name="de Oliveira R.R."/>
            <person name="Labutti K."/>
            <person name="Lipzen A."/>
            <person name="Lail K."/>
            <person name="Bauer D."/>
            <person name="Ohm R.A."/>
            <person name="Barry K.W."/>
            <person name="Spatafora J."/>
            <person name="Grigoriev I.V."/>
            <person name="Martin F.M."/>
            <person name="Pujade-Renaud V."/>
        </authorList>
    </citation>
    <scope>NUCLEOTIDE SEQUENCE [LARGE SCALE GENOMIC DNA]</scope>
    <source>
        <strain evidence="4 5">Philippines</strain>
    </source>
</reference>
<proteinExistence type="predicted"/>
<feature type="transmembrane region" description="Helical" evidence="2">
    <location>
        <begin position="136"/>
        <end position="158"/>
    </location>
</feature>
<dbReference type="AlphaFoldDB" id="A0A2T2NW62"/>
<name>A0A2T2NW62_CORCC</name>